<evidence type="ECO:0000313" key="5">
    <source>
        <dbReference type="Proteomes" id="UP001501624"/>
    </source>
</evidence>
<evidence type="ECO:0000313" key="4">
    <source>
        <dbReference type="EMBL" id="GAA3827744.1"/>
    </source>
</evidence>
<sequence>MSELPAEPGPVEDLFEVVDTAARLLGGPVVVEDADFRVLAYSAVAGQPNDEARRSAILNRRTPDRWLRWMEESGIRHRLQRDDRLIRLDAPWPSPLRRYIRPVRSDGHVVGYLWLMSDDAEPAPDVERLARDFADIVAPELARRRRARVEHPGARLLRRFLGGYLPAAQLAQELGVDGDDVGAVILVFGTGTQPLGAVALRALSRYARMKPHTWLAGALGARTYLLHVAPDLSEATVGQLVRETSAELERAARAPVCAAAGSAVHGLASALRSREEADLTLRVLQARERRTGCFSALRHEVLLDEVVSFLRARPVLTRGLLDGLSTHDRLHGTDYQRTLRVYLDSFGDVRRAAEVLHIHANSLRYRLKRLADLAPLDLDDPDARLAVQLVLAAIRSP</sequence>
<feature type="domain" description="CdaR GGDEF-like" evidence="3">
    <location>
        <begin position="168"/>
        <end position="283"/>
    </location>
</feature>
<proteinExistence type="inferred from homology"/>
<keyword evidence="5" id="KW-1185">Reference proteome</keyword>
<protein>
    <recommendedName>
        <fullName evidence="6">PucR family transcriptional regulator</fullName>
    </recommendedName>
</protein>
<dbReference type="PANTHER" id="PTHR33744">
    <property type="entry name" value="CARBOHYDRATE DIACID REGULATOR"/>
    <property type="match status" value="1"/>
</dbReference>
<dbReference type="InterPro" id="IPR025736">
    <property type="entry name" value="PucR_C-HTH_dom"/>
</dbReference>
<dbReference type="RefSeq" id="WP_237340147.1">
    <property type="nucleotide sequence ID" value="NZ_BAABCM010000007.1"/>
</dbReference>
<dbReference type="PANTHER" id="PTHR33744:SF17">
    <property type="entry name" value="CONSERVED PROTEIN"/>
    <property type="match status" value="1"/>
</dbReference>
<gene>
    <name evidence="4" type="ORF">GCM10022380_52880</name>
</gene>
<dbReference type="Proteomes" id="UP001501624">
    <property type="component" value="Unassembled WGS sequence"/>
</dbReference>
<evidence type="ECO:0008006" key="6">
    <source>
        <dbReference type="Google" id="ProtNLM"/>
    </source>
</evidence>
<comment type="caution">
    <text evidence="4">The sequence shown here is derived from an EMBL/GenBank/DDBJ whole genome shotgun (WGS) entry which is preliminary data.</text>
</comment>
<evidence type="ECO:0000256" key="1">
    <source>
        <dbReference type="ARBA" id="ARBA00006754"/>
    </source>
</evidence>
<reference evidence="5" key="1">
    <citation type="journal article" date="2019" name="Int. J. Syst. Evol. Microbiol.">
        <title>The Global Catalogue of Microorganisms (GCM) 10K type strain sequencing project: providing services to taxonomists for standard genome sequencing and annotation.</title>
        <authorList>
            <consortium name="The Broad Institute Genomics Platform"/>
            <consortium name="The Broad Institute Genome Sequencing Center for Infectious Disease"/>
            <person name="Wu L."/>
            <person name="Ma J."/>
        </authorList>
    </citation>
    <scope>NUCLEOTIDE SEQUENCE [LARGE SCALE GENOMIC DNA]</scope>
    <source>
        <strain evidence="5">JCM 17017</strain>
    </source>
</reference>
<name>A0ABP7IV65_9PSEU</name>
<accession>A0ABP7IV65</accession>
<dbReference type="EMBL" id="BAABCM010000007">
    <property type="protein sequence ID" value="GAA3827744.1"/>
    <property type="molecule type" value="Genomic_DNA"/>
</dbReference>
<dbReference type="InterPro" id="IPR042070">
    <property type="entry name" value="PucR_C-HTH_sf"/>
</dbReference>
<evidence type="ECO:0000259" key="3">
    <source>
        <dbReference type="Pfam" id="PF17853"/>
    </source>
</evidence>
<organism evidence="4 5">
    <name type="scientific">Amycolatopsis tucumanensis</name>
    <dbReference type="NCBI Taxonomy" id="401106"/>
    <lineage>
        <taxon>Bacteria</taxon>
        <taxon>Bacillati</taxon>
        <taxon>Actinomycetota</taxon>
        <taxon>Actinomycetes</taxon>
        <taxon>Pseudonocardiales</taxon>
        <taxon>Pseudonocardiaceae</taxon>
        <taxon>Amycolatopsis</taxon>
    </lineage>
</organism>
<feature type="domain" description="PucR C-terminal helix-turn-helix" evidence="2">
    <location>
        <begin position="337"/>
        <end position="393"/>
    </location>
</feature>
<dbReference type="Gene3D" id="1.10.10.2840">
    <property type="entry name" value="PucR C-terminal helix-turn-helix domain"/>
    <property type="match status" value="1"/>
</dbReference>
<dbReference type="InterPro" id="IPR041522">
    <property type="entry name" value="CdaR_GGDEF"/>
</dbReference>
<evidence type="ECO:0000259" key="2">
    <source>
        <dbReference type="Pfam" id="PF13556"/>
    </source>
</evidence>
<dbReference type="Pfam" id="PF17853">
    <property type="entry name" value="GGDEF_2"/>
    <property type="match status" value="1"/>
</dbReference>
<dbReference type="Pfam" id="PF13556">
    <property type="entry name" value="HTH_30"/>
    <property type="match status" value="1"/>
</dbReference>
<comment type="similarity">
    <text evidence="1">Belongs to the CdaR family.</text>
</comment>
<dbReference type="InterPro" id="IPR051448">
    <property type="entry name" value="CdaR-like_regulators"/>
</dbReference>